<sequence>MIKIRAVFPMCLPSEKNWEGCKFSTGRSKHMGGLFYTGQSRRTSGSFTVTCSGAKDIVKRLNKLENGGQTAIKKTVNDFMSRAPAWVSKGIREHYGVDTAAINEAKQQPRRGQSSIQVAGVQVDSASLIYKGRTLTPTHFKMSPKSRPSAQQKKPIRIPGQLIAGAGDVAMVRPPRPYQVKATIIKGSRVSLGSNVFLTGGNGGSMLPFQKTGRGRSPIEAVRTLSVPQMIDGKARQTIETTISEKLGERFNHYIDQVMK</sequence>
<comment type="caution">
    <text evidence="1">The sequence shown here is derived from an EMBL/GenBank/DDBJ whole genome shotgun (WGS) entry which is preliminary data.</text>
</comment>
<organism evidence="1 2">
    <name type="scientific">Mediterraneibacter gnavus</name>
    <name type="common">Ruminococcus gnavus</name>
    <dbReference type="NCBI Taxonomy" id="33038"/>
    <lineage>
        <taxon>Bacteria</taxon>
        <taxon>Bacillati</taxon>
        <taxon>Bacillota</taxon>
        <taxon>Clostridia</taxon>
        <taxon>Lachnospirales</taxon>
        <taxon>Lachnospiraceae</taxon>
        <taxon>Mediterraneibacter</taxon>
    </lineage>
</organism>
<gene>
    <name evidence="1" type="ORF">DW812_08330</name>
</gene>
<proteinExistence type="predicted"/>
<dbReference type="AlphaFoldDB" id="A0A414D7U7"/>
<evidence type="ECO:0008006" key="3">
    <source>
        <dbReference type="Google" id="ProtNLM"/>
    </source>
</evidence>
<evidence type="ECO:0000313" key="1">
    <source>
        <dbReference type="EMBL" id="RHD06763.1"/>
    </source>
</evidence>
<accession>A0A414D7U7</accession>
<name>A0A414D7U7_MEDGN</name>
<dbReference type="EMBL" id="QSIR01000010">
    <property type="protein sequence ID" value="RHD06763.1"/>
    <property type="molecule type" value="Genomic_DNA"/>
</dbReference>
<dbReference type="Proteomes" id="UP000284472">
    <property type="component" value="Unassembled WGS sequence"/>
</dbReference>
<evidence type="ECO:0000313" key="2">
    <source>
        <dbReference type="Proteomes" id="UP000284472"/>
    </source>
</evidence>
<protein>
    <recommendedName>
        <fullName evidence="3">Neck protein</fullName>
    </recommendedName>
</protein>
<reference evidence="1 2" key="1">
    <citation type="submission" date="2018-08" db="EMBL/GenBank/DDBJ databases">
        <title>A genome reference for cultivated species of the human gut microbiota.</title>
        <authorList>
            <person name="Zou Y."/>
            <person name="Xue W."/>
            <person name="Luo G."/>
        </authorList>
    </citation>
    <scope>NUCLEOTIDE SEQUENCE [LARGE SCALE GENOMIC DNA]</scope>
    <source>
        <strain evidence="1 2">AM32-6</strain>
    </source>
</reference>